<feature type="chain" id="PRO_5045095326" evidence="1">
    <location>
        <begin position="24"/>
        <end position="164"/>
    </location>
</feature>
<accession>A0ABT2LMS8</accession>
<keyword evidence="1" id="KW-0732">Signal</keyword>
<name>A0ABT2LMS8_9HYPH</name>
<dbReference type="Proteomes" id="UP001320831">
    <property type="component" value="Unassembled WGS sequence"/>
</dbReference>
<evidence type="ECO:0000256" key="1">
    <source>
        <dbReference type="SAM" id="SignalP"/>
    </source>
</evidence>
<gene>
    <name evidence="2" type="ORF">N5A92_05460</name>
</gene>
<protein>
    <submittedName>
        <fullName evidence="2">Uncharacterized protein</fullName>
    </submittedName>
</protein>
<dbReference type="RefSeq" id="WP_260900878.1">
    <property type="nucleotide sequence ID" value="NZ_JAOCZP010000001.1"/>
</dbReference>
<dbReference type="EMBL" id="JAOCZP010000001">
    <property type="protein sequence ID" value="MCT7374479.1"/>
    <property type="molecule type" value="Genomic_DNA"/>
</dbReference>
<evidence type="ECO:0000313" key="3">
    <source>
        <dbReference type="Proteomes" id="UP001320831"/>
    </source>
</evidence>
<reference evidence="2 3" key="1">
    <citation type="submission" date="2022-09" db="EMBL/GenBank/DDBJ databases">
        <title>Chelativorans salina sp. nov., a novel slightly halophilic bacterium isolated from a saline lake sediment enrichment.</title>
        <authorList>
            <person name="Gao L."/>
            <person name="Fang B.-Z."/>
            <person name="Li W.-J."/>
        </authorList>
    </citation>
    <scope>NUCLEOTIDE SEQUENCE [LARGE SCALE GENOMIC DNA]</scope>
    <source>
        <strain evidence="2 3">EGI FJ00035</strain>
    </source>
</reference>
<proteinExistence type="predicted"/>
<keyword evidence="3" id="KW-1185">Reference proteome</keyword>
<feature type="signal peptide" evidence="1">
    <location>
        <begin position="1"/>
        <end position="23"/>
    </location>
</feature>
<sequence>MHHSRSVAAFAFLALAATSYAEADDAEPLPPGVEAAIDGYAQECTALGGTMENGADRPRILTADLDGDGREDYVLDPSPMVCGGAATAFCGNGGCNIDVALSSEDYQNPTRILGGVPTFEQDGTVLEVEVDSTNCDTTPDKGTCIARYVYRSGALQATYELGET</sequence>
<comment type="caution">
    <text evidence="2">The sequence shown here is derived from an EMBL/GenBank/DDBJ whole genome shotgun (WGS) entry which is preliminary data.</text>
</comment>
<organism evidence="2 3">
    <name type="scientific">Chelativorans salis</name>
    <dbReference type="NCBI Taxonomy" id="2978478"/>
    <lineage>
        <taxon>Bacteria</taxon>
        <taxon>Pseudomonadati</taxon>
        <taxon>Pseudomonadota</taxon>
        <taxon>Alphaproteobacteria</taxon>
        <taxon>Hyphomicrobiales</taxon>
        <taxon>Phyllobacteriaceae</taxon>
        <taxon>Chelativorans</taxon>
    </lineage>
</organism>
<evidence type="ECO:0000313" key="2">
    <source>
        <dbReference type="EMBL" id="MCT7374479.1"/>
    </source>
</evidence>